<reference evidence="3" key="1">
    <citation type="journal article" date="2020" name="mSystems">
        <title>Genome- and Community-Level Interaction Insights into Carbon Utilization and Element Cycling Functions of Hydrothermarchaeota in Hydrothermal Sediment.</title>
        <authorList>
            <person name="Zhou Z."/>
            <person name="Liu Y."/>
            <person name="Xu W."/>
            <person name="Pan J."/>
            <person name="Luo Z.H."/>
            <person name="Li M."/>
        </authorList>
    </citation>
    <scope>NUCLEOTIDE SEQUENCE [LARGE SCALE GENOMIC DNA]</scope>
    <source>
        <strain evidence="3">HyVt-538</strain>
    </source>
</reference>
<feature type="non-terminal residue" evidence="3">
    <location>
        <position position="97"/>
    </location>
</feature>
<accession>A0A7V5NWX9</accession>
<evidence type="ECO:0000256" key="2">
    <source>
        <dbReference type="SAM" id="MobiDB-lite"/>
    </source>
</evidence>
<sequence length="97" mass="10043">MFSKNTPSTKPTAQAETPKRPKPSTPARPSGGVPSILSRDLVITGEISTEGDVQIEGRLEGNIKATTLTIGEQGAVNGNIKAGTVHIHGKVTGKIEA</sequence>
<dbReference type="Pfam" id="PF04519">
    <property type="entry name" value="Bactofilin"/>
    <property type="match status" value="1"/>
</dbReference>
<protein>
    <submittedName>
        <fullName evidence="3">Polymer-forming cytoskeletal protein</fullName>
    </submittedName>
</protein>
<feature type="compositionally biased region" description="Polar residues" evidence="2">
    <location>
        <begin position="1"/>
        <end position="15"/>
    </location>
</feature>
<gene>
    <name evidence="3" type="ORF">ENK01_02440</name>
</gene>
<dbReference type="AlphaFoldDB" id="A0A7V5NWX9"/>
<dbReference type="EMBL" id="DROP01000165">
    <property type="protein sequence ID" value="HHI88787.1"/>
    <property type="molecule type" value="Genomic_DNA"/>
</dbReference>
<proteinExistence type="inferred from homology"/>
<comment type="similarity">
    <text evidence="1">Belongs to the bactofilin family.</text>
</comment>
<dbReference type="PANTHER" id="PTHR35024">
    <property type="entry name" value="HYPOTHETICAL CYTOSOLIC PROTEIN"/>
    <property type="match status" value="1"/>
</dbReference>
<dbReference type="InterPro" id="IPR007607">
    <property type="entry name" value="BacA/B"/>
</dbReference>
<dbReference type="PANTHER" id="PTHR35024:SF4">
    <property type="entry name" value="POLYMER-FORMING CYTOSKELETAL PROTEIN"/>
    <property type="match status" value="1"/>
</dbReference>
<organism evidence="3">
    <name type="scientific">Hellea balneolensis</name>
    <dbReference type="NCBI Taxonomy" id="287478"/>
    <lineage>
        <taxon>Bacteria</taxon>
        <taxon>Pseudomonadati</taxon>
        <taxon>Pseudomonadota</taxon>
        <taxon>Alphaproteobacteria</taxon>
        <taxon>Maricaulales</taxon>
        <taxon>Robiginitomaculaceae</taxon>
        <taxon>Hellea</taxon>
    </lineage>
</organism>
<comment type="caution">
    <text evidence="3">The sequence shown here is derived from an EMBL/GenBank/DDBJ whole genome shotgun (WGS) entry which is preliminary data.</text>
</comment>
<evidence type="ECO:0000313" key="3">
    <source>
        <dbReference type="EMBL" id="HHI88787.1"/>
    </source>
</evidence>
<evidence type="ECO:0000256" key="1">
    <source>
        <dbReference type="ARBA" id="ARBA00044755"/>
    </source>
</evidence>
<name>A0A7V5NWX9_9PROT</name>
<feature type="region of interest" description="Disordered" evidence="2">
    <location>
        <begin position="1"/>
        <end position="38"/>
    </location>
</feature>
<dbReference type="Proteomes" id="UP000885806">
    <property type="component" value="Unassembled WGS sequence"/>
</dbReference>